<proteinExistence type="predicted"/>
<sequence>MRTDHLFYKLFETFPETLFVLAGTQPPAPGSYRFEFIEVKETALRIDGVLVPEAAELPYYVYKLGYSREELEAMFGLEELKNTRYFREVAQQAREQGELAVVSRLLTRRFGLLEEALLERLSQLSSAQLESLAEVLLDLADRSELEQWLQQQRPQL</sequence>
<dbReference type="PANTHER" id="PTHR35586:SF2">
    <property type="entry name" value="SLL1542 PROTEIN"/>
    <property type="match status" value="1"/>
</dbReference>
<gene>
    <name evidence="2" type="ORF">ISF26_00550</name>
</gene>
<protein>
    <submittedName>
        <fullName evidence="2">DUF2887 domain-containing protein</fullName>
    </submittedName>
</protein>
<dbReference type="Pfam" id="PF14261">
    <property type="entry name" value="DUF4351"/>
    <property type="match status" value="1"/>
</dbReference>
<evidence type="ECO:0000313" key="3">
    <source>
        <dbReference type="Proteomes" id="UP001054846"/>
    </source>
</evidence>
<feature type="domain" description="DUF4351" evidence="1">
    <location>
        <begin position="91"/>
        <end position="149"/>
    </location>
</feature>
<dbReference type="Pfam" id="PF11103">
    <property type="entry name" value="DUF2887"/>
    <property type="match status" value="1"/>
</dbReference>
<name>A0ABY3PMD7_9CYAN</name>
<accession>A0ABY3PMD7</accession>
<dbReference type="RefSeq" id="WP_230841839.1">
    <property type="nucleotide sequence ID" value="NZ_CP063845.1"/>
</dbReference>
<evidence type="ECO:0000259" key="1">
    <source>
        <dbReference type="Pfam" id="PF14261"/>
    </source>
</evidence>
<dbReference type="InterPro" id="IPR022573">
    <property type="entry name" value="DUF2887"/>
</dbReference>
<dbReference type="EMBL" id="CP063845">
    <property type="protein sequence ID" value="UFP94780.1"/>
    <property type="molecule type" value="Genomic_DNA"/>
</dbReference>
<dbReference type="PANTHER" id="PTHR35586">
    <property type="entry name" value="SLL1691 PROTEIN"/>
    <property type="match status" value="1"/>
</dbReference>
<keyword evidence="3" id="KW-1185">Reference proteome</keyword>
<evidence type="ECO:0000313" key="2">
    <source>
        <dbReference type="EMBL" id="UFP94780.1"/>
    </source>
</evidence>
<organism evidence="2 3">
    <name type="scientific">Gloeobacter morelensis MG652769</name>
    <dbReference type="NCBI Taxonomy" id="2781736"/>
    <lineage>
        <taxon>Bacteria</taxon>
        <taxon>Bacillati</taxon>
        <taxon>Cyanobacteriota</taxon>
        <taxon>Cyanophyceae</taxon>
        <taxon>Gloeobacterales</taxon>
        <taxon>Gloeobacteraceae</taxon>
        <taxon>Gloeobacter</taxon>
        <taxon>Gloeobacter morelensis</taxon>
    </lineage>
</organism>
<reference evidence="2 3" key="1">
    <citation type="journal article" date="2021" name="Genome Biol. Evol.">
        <title>Complete Genome Sequencing of a Novel Gloeobacter Species from a Waterfall Cave in Mexico.</title>
        <authorList>
            <person name="Saw J.H."/>
            <person name="Cardona T."/>
            <person name="Montejano G."/>
        </authorList>
    </citation>
    <scope>NUCLEOTIDE SEQUENCE [LARGE SCALE GENOMIC DNA]</scope>
    <source>
        <strain evidence="2">MG652769</strain>
    </source>
</reference>
<dbReference type="Proteomes" id="UP001054846">
    <property type="component" value="Chromosome"/>
</dbReference>
<dbReference type="InterPro" id="IPR025587">
    <property type="entry name" value="DUF4351"/>
</dbReference>